<dbReference type="RefSeq" id="WP_182123758.1">
    <property type="nucleotide sequence ID" value="NZ_JACGLS010000001.1"/>
</dbReference>
<dbReference type="Proteomes" id="UP000563906">
    <property type="component" value="Unassembled WGS sequence"/>
</dbReference>
<protein>
    <submittedName>
        <fullName evidence="1">Uncharacterized protein</fullName>
    </submittedName>
</protein>
<dbReference type="AlphaFoldDB" id="A0A839AJD1"/>
<name>A0A839AJD1_9FLAO</name>
<sequence length="110" mass="12759">MIVEDKKEYILINPDENSFSSFFSNFEKEHSSYGEKHLIIQILEKFPVSKENIFLFLSYAVGHQENGTSFVIIVNDVDIDDFPETLNIVPTLLEAQDIIEMENIQRELGF</sequence>
<organism evidence="1 2">
    <name type="scientific">Tenacibaculum pelagium</name>
    <dbReference type="NCBI Taxonomy" id="2759527"/>
    <lineage>
        <taxon>Bacteria</taxon>
        <taxon>Pseudomonadati</taxon>
        <taxon>Bacteroidota</taxon>
        <taxon>Flavobacteriia</taxon>
        <taxon>Flavobacteriales</taxon>
        <taxon>Flavobacteriaceae</taxon>
        <taxon>Tenacibaculum</taxon>
    </lineage>
</organism>
<gene>
    <name evidence="1" type="ORF">H3Z83_01755</name>
</gene>
<evidence type="ECO:0000313" key="2">
    <source>
        <dbReference type="Proteomes" id="UP000563906"/>
    </source>
</evidence>
<accession>A0A839AJD1</accession>
<reference evidence="1 2" key="1">
    <citation type="submission" date="2020-07" db="EMBL/GenBank/DDBJ databases">
        <title>Bacterium isolated from marine sediment.</title>
        <authorList>
            <person name="Shang D."/>
            <person name="Du Z.-J."/>
        </authorList>
    </citation>
    <scope>NUCLEOTIDE SEQUENCE [LARGE SCALE GENOMIC DNA]</scope>
    <source>
        <strain evidence="1 2">S7007</strain>
    </source>
</reference>
<comment type="caution">
    <text evidence="1">The sequence shown here is derived from an EMBL/GenBank/DDBJ whole genome shotgun (WGS) entry which is preliminary data.</text>
</comment>
<evidence type="ECO:0000313" key="1">
    <source>
        <dbReference type="EMBL" id="MBA6155252.1"/>
    </source>
</evidence>
<dbReference type="EMBL" id="JACGLS010000001">
    <property type="protein sequence ID" value="MBA6155252.1"/>
    <property type="molecule type" value="Genomic_DNA"/>
</dbReference>
<proteinExistence type="predicted"/>
<keyword evidence="2" id="KW-1185">Reference proteome</keyword>